<dbReference type="Gene3D" id="1.20.1270.370">
    <property type="match status" value="1"/>
</dbReference>
<dbReference type="Proteomes" id="UP000515909">
    <property type="component" value="Chromosome"/>
</dbReference>
<dbReference type="Gene3D" id="3.40.50.11900">
    <property type="match status" value="1"/>
</dbReference>
<keyword evidence="6" id="KW-0456">Lyase</keyword>
<dbReference type="InterPro" id="IPR010327">
    <property type="entry name" value="FldB/FldC_alpha/beta"/>
</dbReference>
<dbReference type="OrthoDB" id="355459at2"/>
<evidence type="ECO:0000256" key="2">
    <source>
        <dbReference type="ARBA" id="ARBA00005806"/>
    </source>
</evidence>
<keyword evidence="4" id="KW-0408">Iron</keyword>
<keyword evidence="5" id="KW-0411">Iron-sulfur</keyword>
<evidence type="ECO:0000256" key="5">
    <source>
        <dbReference type="ARBA" id="ARBA00023014"/>
    </source>
</evidence>
<comment type="cofactor">
    <cofactor evidence="1">
        <name>[4Fe-4S] cluster</name>
        <dbReference type="ChEBI" id="CHEBI:49883"/>
    </cofactor>
</comment>
<keyword evidence="8" id="KW-1185">Reference proteome</keyword>
<organism evidence="6 8">
    <name type="scientific">Caproicibacter fermentans</name>
    <dbReference type="NCBI Taxonomy" id="2576756"/>
    <lineage>
        <taxon>Bacteria</taxon>
        <taxon>Bacillati</taxon>
        <taxon>Bacillota</taxon>
        <taxon>Clostridia</taxon>
        <taxon>Eubacteriales</taxon>
        <taxon>Acutalibacteraceae</taxon>
        <taxon>Caproicibacter</taxon>
    </lineage>
</organism>
<dbReference type="PANTHER" id="PTHR30548">
    <property type="entry name" value="2-HYDROXYGLUTARYL-COA DEHYDRATASE, D-COMPONENT-RELATED"/>
    <property type="match status" value="1"/>
</dbReference>
<dbReference type="Proteomes" id="UP000469440">
    <property type="component" value="Unassembled WGS sequence"/>
</dbReference>
<name>A0A6N8HUU2_9FIRM</name>
<dbReference type="GO" id="GO:0051536">
    <property type="term" value="F:iron-sulfur cluster binding"/>
    <property type="evidence" value="ECO:0007669"/>
    <property type="project" value="UniProtKB-KW"/>
</dbReference>
<evidence type="ECO:0000313" key="8">
    <source>
        <dbReference type="Proteomes" id="UP000469440"/>
    </source>
</evidence>
<protein>
    <submittedName>
        <fullName evidence="6">(R)-2-hydroxyisocaproyl-CoA dehydratase beta subunit</fullName>
        <ecNumber evidence="6">4.2.1.157</ecNumber>
    </submittedName>
    <submittedName>
        <fullName evidence="7">2-hydroxyacyl-CoA dehydratase</fullName>
    </submittedName>
</protein>
<accession>A0A7G8TCT1</accession>
<proteinExistence type="inferred from homology"/>
<dbReference type="EC" id="4.2.1.157" evidence="6"/>
<evidence type="ECO:0000313" key="6">
    <source>
        <dbReference type="EMBL" id="MVB09561.1"/>
    </source>
</evidence>
<accession>A0A6N8HUU2</accession>
<dbReference type="EMBL" id="CP060286">
    <property type="protein sequence ID" value="QNK41422.1"/>
    <property type="molecule type" value="Genomic_DNA"/>
</dbReference>
<sequence>MAVDELLAQFHEIAASPKKQLEKYLAQGKKVVACAPVYTPEEIIHSMGLVPMGVWGADQKVGEAKKYYPAFICSIMQTVLELGITGKYQGVSAIVIPSLCDSLKCLGQNWKYAVPDIPFIPMTYPQNRKPSYGIAFTKAGYERVISDLSAATGAKFSEVALADSNRIYNEHNAVMREFAEIAADHAVSAAQRSDVFKSAWFMRKEEHTAMVKQLNAELAQTPKDKGKIRVVVSGILADSPSLLEIFDKNEIRIAADDVAFESRQYRTDVPEDPNSLDALARKYANMDNCSVLYDRDKKRVDSILELAKRHDARGVIVLMTKFCDPEEFDYVPIKRACEAAGLLNLNIEVDRQMVNYEQANTMIQTFREMF</sequence>
<gene>
    <name evidence="6" type="primary">hadC</name>
    <name evidence="6" type="ORF">CAFE_02170</name>
    <name evidence="7" type="ORF">HCR03_03840</name>
</gene>
<comment type="similarity">
    <text evidence="2">Belongs to the FldB/FldC dehydratase alpha/beta subunit family.</text>
</comment>
<dbReference type="AlphaFoldDB" id="A0A6N8HUU2"/>
<reference evidence="6 8" key="1">
    <citation type="submission" date="2019-09" db="EMBL/GenBank/DDBJ databases">
        <title>Genome sequence of Clostridium sp. EA1.</title>
        <authorList>
            <person name="Poehlein A."/>
            <person name="Bengelsdorf F.R."/>
            <person name="Daniel R."/>
        </authorList>
    </citation>
    <scope>NUCLEOTIDE SEQUENCE [LARGE SCALE GENOMIC DNA]</scope>
    <source>
        <strain evidence="6 8">EA1</strain>
    </source>
</reference>
<dbReference type="KEGG" id="cfem:HCR03_03840"/>
<evidence type="ECO:0000313" key="9">
    <source>
        <dbReference type="Proteomes" id="UP000515909"/>
    </source>
</evidence>
<dbReference type="Pfam" id="PF06050">
    <property type="entry name" value="HGD-D"/>
    <property type="match status" value="1"/>
</dbReference>
<evidence type="ECO:0000313" key="7">
    <source>
        <dbReference type="EMBL" id="QNK41422.1"/>
    </source>
</evidence>
<dbReference type="RefSeq" id="WP_066644732.1">
    <property type="nucleotide sequence ID" value="NZ_CP060286.1"/>
</dbReference>
<reference evidence="7 9" key="2">
    <citation type="submission" date="2020-08" db="EMBL/GenBank/DDBJ databases">
        <title>The isolate Caproiciproducens sp. 7D4C2 produces n-caproate at mildly acidic conditions from hexoses: genome and rBOX comparison with related strains and chain-elongating bacteria.</title>
        <authorList>
            <person name="Esquivel-Elizondo S."/>
            <person name="Bagci C."/>
            <person name="Temovska M."/>
            <person name="Jeon B.S."/>
            <person name="Bessarab I."/>
            <person name="Williams R.B.H."/>
            <person name="Huson D.H."/>
            <person name="Angenent L.T."/>
        </authorList>
    </citation>
    <scope>NUCLEOTIDE SEQUENCE [LARGE SCALE GENOMIC DNA]</scope>
    <source>
        <strain evidence="7 9">7D4C2</strain>
    </source>
</reference>
<keyword evidence="3" id="KW-0479">Metal-binding</keyword>
<dbReference type="PANTHER" id="PTHR30548:SF5">
    <property type="entry name" value="SUBUNIT OF OXYGEN-SENSITIVE 2-HYDROXYISOCAPROYL-COA DEHYDRATASE"/>
    <property type="match status" value="1"/>
</dbReference>
<evidence type="ECO:0000256" key="1">
    <source>
        <dbReference type="ARBA" id="ARBA00001966"/>
    </source>
</evidence>
<dbReference type="GO" id="GO:0016836">
    <property type="term" value="F:hydro-lyase activity"/>
    <property type="evidence" value="ECO:0007669"/>
    <property type="project" value="UniProtKB-ARBA"/>
</dbReference>
<evidence type="ECO:0000256" key="3">
    <source>
        <dbReference type="ARBA" id="ARBA00022723"/>
    </source>
</evidence>
<evidence type="ECO:0000256" key="4">
    <source>
        <dbReference type="ARBA" id="ARBA00023004"/>
    </source>
</evidence>
<dbReference type="GO" id="GO:0046872">
    <property type="term" value="F:metal ion binding"/>
    <property type="evidence" value="ECO:0007669"/>
    <property type="project" value="UniProtKB-KW"/>
</dbReference>
<dbReference type="EMBL" id="VWXL01000008">
    <property type="protein sequence ID" value="MVB09561.1"/>
    <property type="molecule type" value="Genomic_DNA"/>
</dbReference>
<dbReference type="Gene3D" id="3.40.50.11890">
    <property type="match status" value="1"/>
</dbReference>